<proteinExistence type="predicted"/>
<organism evidence="2">
    <name type="scientific">termite gut metagenome</name>
    <dbReference type="NCBI Taxonomy" id="433724"/>
    <lineage>
        <taxon>unclassified sequences</taxon>
        <taxon>metagenomes</taxon>
        <taxon>organismal metagenomes</taxon>
    </lineage>
</organism>
<comment type="caution">
    <text evidence="2">The sequence shown here is derived from an EMBL/GenBank/DDBJ whole genome shotgun (WGS) entry which is preliminary data.</text>
</comment>
<dbReference type="Gene3D" id="1.10.260.40">
    <property type="entry name" value="lambda repressor-like DNA-binding domains"/>
    <property type="match status" value="1"/>
</dbReference>
<dbReference type="SUPFAM" id="SSF47413">
    <property type="entry name" value="lambda repressor-like DNA-binding domains"/>
    <property type="match status" value="1"/>
</dbReference>
<sequence length="97" mass="11199">MLFASKIRELRESKQMLQRHISAALDMDNAMYCKIEKGERRAKREQIHKIADILQADPEELLTLWLADQVAEVVADESVAIEALRVAEEKVKYNNCK</sequence>
<dbReference type="SMART" id="SM00530">
    <property type="entry name" value="HTH_XRE"/>
    <property type="match status" value="1"/>
</dbReference>
<dbReference type="CDD" id="cd00093">
    <property type="entry name" value="HTH_XRE"/>
    <property type="match status" value="1"/>
</dbReference>
<dbReference type="Pfam" id="PF13560">
    <property type="entry name" value="HTH_31"/>
    <property type="match status" value="1"/>
</dbReference>
<name>A0A5J4RMY6_9ZZZZ</name>
<dbReference type="AlphaFoldDB" id="A0A5J4RMY6"/>
<protein>
    <recommendedName>
        <fullName evidence="1">HTH cro/C1-type domain-containing protein</fullName>
    </recommendedName>
</protein>
<evidence type="ECO:0000259" key="1">
    <source>
        <dbReference type="PROSITE" id="PS50943"/>
    </source>
</evidence>
<dbReference type="InterPro" id="IPR001387">
    <property type="entry name" value="Cro/C1-type_HTH"/>
</dbReference>
<reference evidence="2" key="1">
    <citation type="submission" date="2019-03" db="EMBL/GenBank/DDBJ databases">
        <title>Single cell metagenomics reveals metabolic interactions within the superorganism composed of flagellate Streblomastix strix and complex community of Bacteroidetes bacteria on its surface.</title>
        <authorList>
            <person name="Treitli S.C."/>
            <person name="Kolisko M."/>
            <person name="Husnik F."/>
            <person name="Keeling P."/>
            <person name="Hampl V."/>
        </authorList>
    </citation>
    <scope>NUCLEOTIDE SEQUENCE</scope>
    <source>
        <strain evidence="2">STM</strain>
    </source>
</reference>
<gene>
    <name evidence="2" type="ORF">EZS27_017189</name>
</gene>
<accession>A0A5J4RMY6</accession>
<evidence type="ECO:0000313" key="2">
    <source>
        <dbReference type="EMBL" id="KAA6334500.1"/>
    </source>
</evidence>
<dbReference type="GO" id="GO:0003677">
    <property type="term" value="F:DNA binding"/>
    <property type="evidence" value="ECO:0007669"/>
    <property type="project" value="InterPro"/>
</dbReference>
<feature type="domain" description="HTH cro/C1-type" evidence="1">
    <location>
        <begin position="7"/>
        <end position="61"/>
    </location>
</feature>
<dbReference type="InterPro" id="IPR010982">
    <property type="entry name" value="Lambda_DNA-bd_dom_sf"/>
</dbReference>
<dbReference type="PROSITE" id="PS50943">
    <property type="entry name" value="HTH_CROC1"/>
    <property type="match status" value="1"/>
</dbReference>
<dbReference type="EMBL" id="SNRY01000991">
    <property type="protein sequence ID" value="KAA6334500.1"/>
    <property type="molecule type" value="Genomic_DNA"/>
</dbReference>